<dbReference type="Pfam" id="PF00528">
    <property type="entry name" value="BPD_transp_1"/>
    <property type="match status" value="1"/>
</dbReference>
<evidence type="ECO:0000313" key="10">
    <source>
        <dbReference type="Proteomes" id="UP000675409"/>
    </source>
</evidence>
<evidence type="ECO:0000256" key="7">
    <source>
        <dbReference type="RuleBase" id="RU363032"/>
    </source>
</evidence>
<dbReference type="SUPFAM" id="SSF161098">
    <property type="entry name" value="MetI-like"/>
    <property type="match status" value="1"/>
</dbReference>
<evidence type="ECO:0000256" key="6">
    <source>
        <dbReference type="ARBA" id="ARBA00023136"/>
    </source>
</evidence>
<feature type="domain" description="ABC transmembrane type-1" evidence="8">
    <location>
        <begin position="86"/>
        <end position="298"/>
    </location>
</feature>
<dbReference type="InterPro" id="IPR050809">
    <property type="entry name" value="UgpAE/MalFG_permease"/>
</dbReference>
<dbReference type="EMBL" id="JABBYC010000029">
    <property type="protein sequence ID" value="MBL0887508.1"/>
    <property type="molecule type" value="Genomic_DNA"/>
</dbReference>
<proteinExistence type="inferred from homology"/>
<feature type="transmembrane region" description="Helical" evidence="7">
    <location>
        <begin position="280"/>
        <end position="298"/>
    </location>
</feature>
<evidence type="ECO:0000256" key="1">
    <source>
        <dbReference type="ARBA" id="ARBA00004651"/>
    </source>
</evidence>
<comment type="similarity">
    <text evidence="7">Belongs to the binding-protein-dependent transport system permease family.</text>
</comment>
<dbReference type="PANTHER" id="PTHR43227:SF8">
    <property type="entry name" value="DIACETYLCHITOBIOSE UPTAKE SYSTEM PERMEASE PROTEIN DASB"/>
    <property type="match status" value="1"/>
</dbReference>
<comment type="subcellular location">
    <subcellularLocation>
        <location evidence="1 7">Cell membrane</location>
        <topology evidence="1 7">Multi-pass membrane protein</topology>
    </subcellularLocation>
</comment>
<reference evidence="9 10" key="1">
    <citation type="journal article" date="2021" name="Arch. Microbiol.">
        <title>Myceligenerans indicum sp. nov., an actinobacterium isolated from mangrove sediment of Sundarbans, India.</title>
        <authorList>
            <person name="Asha K."/>
            <person name="Bhadury P."/>
        </authorList>
    </citation>
    <scope>NUCLEOTIDE SEQUENCE [LARGE SCALE GENOMIC DNA]</scope>
    <source>
        <strain evidence="9 10">I2</strain>
    </source>
</reference>
<dbReference type="PANTHER" id="PTHR43227">
    <property type="entry name" value="BLL4140 PROTEIN"/>
    <property type="match status" value="1"/>
</dbReference>
<feature type="transmembrane region" description="Helical" evidence="7">
    <location>
        <begin position="220"/>
        <end position="238"/>
    </location>
</feature>
<dbReference type="Gene3D" id="1.10.3720.10">
    <property type="entry name" value="MetI-like"/>
    <property type="match status" value="1"/>
</dbReference>
<feature type="transmembrane region" description="Helical" evidence="7">
    <location>
        <begin position="186"/>
        <end position="205"/>
    </location>
</feature>
<dbReference type="InterPro" id="IPR000515">
    <property type="entry name" value="MetI-like"/>
</dbReference>
<evidence type="ECO:0000256" key="3">
    <source>
        <dbReference type="ARBA" id="ARBA00022475"/>
    </source>
</evidence>
<protein>
    <submittedName>
        <fullName evidence="9">Sugar ABC transporter permease</fullName>
    </submittedName>
</protein>
<sequence>MSPPAAGVSTSRRSMRQTIENRDGLTMAAPITLIVTAIIIVPILWTVLLSFQEARYSDVARNGLFNDLTLANYIDTVTAPGFWSSISTTVTYTVATTAGSIVVGFIAALALRDAFPARGAVRAAMLLPYVAPVVAAAYVWTVILDPQYGVVNAIGTRVLGWEEPVNFLGSAPLALTTVIAFEVWRYFPFAFMFFAAALTGLSREVEEAAVVDGATPVQRLWYVILPQMLPVIALLSLLRLVMTFNKFDDIYLLTGGAAGTQVAAVRVYEQLVGSGDIGAASANAVVLALILAAGLLVYTRITRRQEQR</sequence>
<evidence type="ECO:0000259" key="8">
    <source>
        <dbReference type="PROSITE" id="PS50928"/>
    </source>
</evidence>
<comment type="caution">
    <text evidence="9">The sequence shown here is derived from an EMBL/GenBank/DDBJ whole genome shotgun (WGS) entry which is preliminary data.</text>
</comment>
<dbReference type="Proteomes" id="UP000675409">
    <property type="component" value="Unassembled WGS sequence"/>
</dbReference>
<keyword evidence="2 7" id="KW-0813">Transport</keyword>
<feature type="transmembrane region" description="Helical" evidence="7">
    <location>
        <begin position="90"/>
        <end position="111"/>
    </location>
</feature>
<evidence type="ECO:0000256" key="5">
    <source>
        <dbReference type="ARBA" id="ARBA00022989"/>
    </source>
</evidence>
<keyword evidence="5 7" id="KW-1133">Transmembrane helix</keyword>
<keyword evidence="6 7" id="KW-0472">Membrane</keyword>
<accession>A0ABS1LNZ7</accession>
<name>A0ABS1LNZ7_9MICO</name>
<feature type="transmembrane region" description="Helical" evidence="7">
    <location>
        <begin position="25"/>
        <end position="48"/>
    </location>
</feature>
<keyword evidence="10" id="KW-1185">Reference proteome</keyword>
<dbReference type="CDD" id="cd06261">
    <property type="entry name" value="TM_PBP2"/>
    <property type="match status" value="1"/>
</dbReference>
<gene>
    <name evidence="9" type="ORF">HGK34_14665</name>
</gene>
<evidence type="ECO:0000313" key="9">
    <source>
        <dbReference type="EMBL" id="MBL0887508.1"/>
    </source>
</evidence>
<keyword evidence="3" id="KW-1003">Cell membrane</keyword>
<dbReference type="InterPro" id="IPR035906">
    <property type="entry name" value="MetI-like_sf"/>
</dbReference>
<keyword evidence="4 7" id="KW-0812">Transmembrane</keyword>
<organism evidence="9 10">
    <name type="scientific">Myceligenerans indicum</name>
    <dbReference type="NCBI Taxonomy" id="2593663"/>
    <lineage>
        <taxon>Bacteria</taxon>
        <taxon>Bacillati</taxon>
        <taxon>Actinomycetota</taxon>
        <taxon>Actinomycetes</taxon>
        <taxon>Micrococcales</taxon>
        <taxon>Promicromonosporaceae</taxon>
        <taxon>Myceligenerans</taxon>
    </lineage>
</organism>
<feature type="transmembrane region" description="Helical" evidence="7">
    <location>
        <begin position="123"/>
        <end position="144"/>
    </location>
</feature>
<evidence type="ECO:0000256" key="2">
    <source>
        <dbReference type="ARBA" id="ARBA00022448"/>
    </source>
</evidence>
<evidence type="ECO:0000256" key="4">
    <source>
        <dbReference type="ARBA" id="ARBA00022692"/>
    </source>
</evidence>
<dbReference type="PROSITE" id="PS50928">
    <property type="entry name" value="ABC_TM1"/>
    <property type="match status" value="1"/>
</dbReference>